<keyword evidence="3" id="KW-1003">Cell membrane</keyword>
<dbReference type="InterPro" id="IPR003439">
    <property type="entry name" value="ABC_transporter-like_ATP-bd"/>
</dbReference>
<name>A0A7X3FSG2_9HYPH</name>
<keyword evidence="7" id="KW-1278">Translocase</keyword>
<dbReference type="GO" id="GO:0005524">
    <property type="term" value="F:ATP binding"/>
    <property type="evidence" value="ECO:0007669"/>
    <property type="project" value="UniProtKB-KW"/>
</dbReference>
<organism evidence="10 11">
    <name type="scientific">Devosia marina</name>
    <dbReference type="NCBI Taxonomy" id="2683198"/>
    <lineage>
        <taxon>Bacteria</taxon>
        <taxon>Pseudomonadati</taxon>
        <taxon>Pseudomonadota</taxon>
        <taxon>Alphaproteobacteria</taxon>
        <taxon>Hyphomicrobiales</taxon>
        <taxon>Devosiaceae</taxon>
        <taxon>Devosia</taxon>
    </lineage>
</organism>
<keyword evidence="5" id="KW-0547">Nucleotide-binding</keyword>
<evidence type="ECO:0000256" key="4">
    <source>
        <dbReference type="ARBA" id="ARBA00022519"/>
    </source>
</evidence>
<dbReference type="SMART" id="SM00382">
    <property type="entry name" value="AAA"/>
    <property type="match status" value="1"/>
</dbReference>
<dbReference type="PROSITE" id="PS50893">
    <property type="entry name" value="ABC_TRANSPORTER_2"/>
    <property type="match status" value="1"/>
</dbReference>
<dbReference type="EMBL" id="WQRF01000003">
    <property type="protein sequence ID" value="MVS99963.1"/>
    <property type="molecule type" value="Genomic_DNA"/>
</dbReference>
<keyword evidence="6 10" id="KW-0067">ATP-binding</keyword>
<dbReference type="GO" id="GO:0016887">
    <property type="term" value="F:ATP hydrolysis activity"/>
    <property type="evidence" value="ECO:0007669"/>
    <property type="project" value="InterPro"/>
</dbReference>
<dbReference type="Gene3D" id="3.40.50.300">
    <property type="entry name" value="P-loop containing nucleotide triphosphate hydrolases"/>
    <property type="match status" value="1"/>
</dbReference>
<feature type="domain" description="ABC transporter" evidence="9">
    <location>
        <begin position="2"/>
        <end position="212"/>
    </location>
</feature>
<dbReference type="InterPro" id="IPR017871">
    <property type="entry name" value="ABC_transporter-like_CS"/>
</dbReference>
<dbReference type="InterPro" id="IPR027417">
    <property type="entry name" value="P-loop_NTPase"/>
</dbReference>
<dbReference type="AlphaFoldDB" id="A0A7X3FSG2"/>
<comment type="similarity">
    <text evidence="1">Belongs to the ABC transporter superfamily.</text>
</comment>
<evidence type="ECO:0000313" key="11">
    <source>
        <dbReference type="Proteomes" id="UP000438106"/>
    </source>
</evidence>
<dbReference type="Pfam" id="PF00005">
    <property type="entry name" value="ABC_tran"/>
    <property type="match status" value="1"/>
</dbReference>
<dbReference type="PANTHER" id="PTHR42781">
    <property type="entry name" value="SPERMIDINE/PUTRESCINE IMPORT ATP-BINDING PROTEIN POTA"/>
    <property type="match status" value="1"/>
</dbReference>
<evidence type="ECO:0000259" key="9">
    <source>
        <dbReference type="PROSITE" id="PS50893"/>
    </source>
</evidence>
<dbReference type="InterPro" id="IPR050093">
    <property type="entry name" value="ABC_SmlMolc_Importer"/>
</dbReference>
<evidence type="ECO:0000256" key="8">
    <source>
        <dbReference type="ARBA" id="ARBA00023136"/>
    </source>
</evidence>
<keyword evidence="8" id="KW-0472">Membrane</keyword>
<dbReference type="PROSITE" id="PS00211">
    <property type="entry name" value="ABC_TRANSPORTER_1"/>
    <property type="match status" value="1"/>
</dbReference>
<comment type="caution">
    <text evidence="10">The sequence shown here is derived from an EMBL/GenBank/DDBJ whole genome shotgun (WGS) entry which is preliminary data.</text>
</comment>
<dbReference type="RefSeq" id="WP_157290786.1">
    <property type="nucleotide sequence ID" value="NZ_WQRF01000003.1"/>
</dbReference>
<evidence type="ECO:0000256" key="6">
    <source>
        <dbReference type="ARBA" id="ARBA00022840"/>
    </source>
</evidence>
<keyword evidence="4" id="KW-0997">Cell inner membrane</keyword>
<reference evidence="10 11" key="1">
    <citation type="submission" date="2019-12" db="EMBL/GenBank/DDBJ databases">
        <title>Devosia maris sp. nov., isolated from the deep seawater.</title>
        <authorList>
            <person name="Liu Y."/>
        </authorList>
    </citation>
    <scope>NUCLEOTIDE SEQUENCE [LARGE SCALE GENOMIC DNA]</scope>
    <source>
        <strain evidence="10 11">L53-10-65</strain>
    </source>
</reference>
<evidence type="ECO:0000313" key="10">
    <source>
        <dbReference type="EMBL" id="MVS99963.1"/>
    </source>
</evidence>
<evidence type="ECO:0000256" key="3">
    <source>
        <dbReference type="ARBA" id="ARBA00022475"/>
    </source>
</evidence>
<keyword evidence="2" id="KW-0813">Transport</keyword>
<protein>
    <submittedName>
        <fullName evidence="10">ATP-binding cassette domain-containing protein</fullName>
    </submittedName>
</protein>
<dbReference type="Proteomes" id="UP000438106">
    <property type="component" value="Unassembled WGS sequence"/>
</dbReference>
<dbReference type="PANTHER" id="PTHR42781:SF1">
    <property type="entry name" value="THIAMINE IMPORT ATP-BINDING PROTEIN THIQ"/>
    <property type="match status" value="1"/>
</dbReference>
<evidence type="ECO:0000256" key="7">
    <source>
        <dbReference type="ARBA" id="ARBA00022967"/>
    </source>
</evidence>
<evidence type="ECO:0000256" key="5">
    <source>
        <dbReference type="ARBA" id="ARBA00022741"/>
    </source>
</evidence>
<accession>A0A7X3FSG2</accession>
<evidence type="ECO:0000256" key="1">
    <source>
        <dbReference type="ARBA" id="ARBA00005417"/>
    </source>
</evidence>
<gene>
    <name evidence="10" type="ORF">GO014_13110</name>
</gene>
<dbReference type="SUPFAM" id="SSF52540">
    <property type="entry name" value="P-loop containing nucleoside triphosphate hydrolases"/>
    <property type="match status" value="1"/>
</dbReference>
<proteinExistence type="inferred from homology"/>
<keyword evidence="11" id="KW-1185">Reference proteome</keyword>
<dbReference type="InterPro" id="IPR003593">
    <property type="entry name" value="AAA+_ATPase"/>
</dbReference>
<evidence type="ECO:0000256" key="2">
    <source>
        <dbReference type="ARBA" id="ARBA00022448"/>
    </source>
</evidence>
<sequence>MLRADDLVFAHPGQEEPYHFSLEAQPGEVTAISGASGSGKSTLLDLLAGFIAPVSGMLTLDGEDLLSLPPEARPVSLLLQADNLFEHLSAEENAALGLPRGTPKPTGQQLVAQALAEVGLAGFDTKQAANLSGGQKQRVALARTLLRDRPVLLLDEPFSALDDETRRTTRELVGALTRRHNWHTVLVSHHADDIAALASAHYRIVAGRLERV</sequence>